<reference evidence="1 2" key="1">
    <citation type="journal article" date="2019" name="Sci. Rep.">
        <title>Orb-weaving spider Araneus ventricosus genome elucidates the spidroin gene catalogue.</title>
        <authorList>
            <person name="Kono N."/>
            <person name="Nakamura H."/>
            <person name="Ohtoshi R."/>
            <person name="Moran D.A.P."/>
            <person name="Shinohara A."/>
            <person name="Yoshida Y."/>
            <person name="Fujiwara M."/>
            <person name="Mori M."/>
            <person name="Tomita M."/>
            <person name="Arakawa K."/>
        </authorList>
    </citation>
    <scope>NUCLEOTIDE SEQUENCE [LARGE SCALE GENOMIC DNA]</scope>
</reference>
<sequence>MAFTNNKAYDISTECLAYDSSNSVKYHSHQLHVTDKYFASLKLYIKHVKLTAKGITADRQWCKGLAYIGRTLLRTSSLEYSSRLNVNDKYLTPSKLYIKHVKPVAYKENLCGVANITECKATFNESFEQLLKS</sequence>
<dbReference type="Proteomes" id="UP000499080">
    <property type="component" value="Unassembled WGS sequence"/>
</dbReference>
<evidence type="ECO:0000313" key="2">
    <source>
        <dbReference type="Proteomes" id="UP000499080"/>
    </source>
</evidence>
<protein>
    <submittedName>
        <fullName evidence="1">Uncharacterized protein</fullName>
    </submittedName>
</protein>
<comment type="caution">
    <text evidence="1">The sequence shown here is derived from an EMBL/GenBank/DDBJ whole genome shotgun (WGS) entry which is preliminary data.</text>
</comment>
<gene>
    <name evidence="1" type="ORF">AVEN_109909_1</name>
</gene>
<proteinExistence type="predicted"/>
<name>A0A4Y2GTT3_ARAVE</name>
<organism evidence="1 2">
    <name type="scientific">Araneus ventricosus</name>
    <name type="common">Orbweaver spider</name>
    <name type="synonym">Epeira ventricosa</name>
    <dbReference type="NCBI Taxonomy" id="182803"/>
    <lineage>
        <taxon>Eukaryota</taxon>
        <taxon>Metazoa</taxon>
        <taxon>Ecdysozoa</taxon>
        <taxon>Arthropoda</taxon>
        <taxon>Chelicerata</taxon>
        <taxon>Arachnida</taxon>
        <taxon>Araneae</taxon>
        <taxon>Araneomorphae</taxon>
        <taxon>Entelegynae</taxon>
        <taxon>Araneoidea</taxon>
        <taxon>Araneidae</taxon>
        <taxon>Araneus</taxon>
    </lineage>
</organism>
<dbReference type="AlphaFoldDB" id="A0A4Y2GTT3"/>
<accession>A0A4Y2GTT3</accession>
<evidence type="ECO:0000313" key="1">
    <source>
        <dbReference type="EMBL" id="GBM56215.1"/>
    </source>
</evidence>
<dbReference type="EMBL" id="BGPR01001535">
    <property type="protein sequence ID" value="GBM56215.1"/>
    <property type="molecule type" value="Genomic_DNA"/>
</dbReference>
<keyword evidence="2" id="KW-1185">Reference proteome</keyword>